<proteinExistence type="predicted"/>
<dbReference type="GO" id="GO:0016787">
    <property type="term" value="F:hydrolase activity"/>
    <property type="evidence" value="ECO:0007669"/>
    <property type="project" value="UniProtKB-KW"/>
</dbReference>
<keyword evidence="2" id="KW-0378">Hydrolase</keyword>
<reference evidence="2 3" key="1">
    <citation type="submission" date="2024-07" db="EMBL/GenBank/DDBJ databases">
        <authorList>
            <person name="Yun M."/>
        </authorList>
    </citation>
    <scope>NUCLEOTIDE SEQUENCE [LARGE SCALE GENOMIC DNA]</scope>
    <source>
        <strain evidence="2 3">MS01</strain>
    </source>
</reference>
<protein>
    <submittedName>
        <fullName evidence="2">SGNH/GDSL hydrolase family protein</fullName>
    </submittedName>
</protein>
<dbReference type="InterPro" id="IPR036514">
    <property type="entry name" value="SGNH_hydro_sf"/>
</dbReference>
<sequence length="304" mass="34722">MKKILIMLITLIAVGMAAFIWLKQTEPAIKTAAPQKAAKLAKVKHINLVALGDSLTEGIGDDKREQGYSGRVAKKIDKAYDVSVTMSNFGKAGDRSDQIQKRLNEQPKFQRAVKQANVIILTSGGNDLQQALLKNVFAKTPTELTAAIVSSQAAYQTKLTRLFRDIRTYNRQAPIFIFGNYNPLFVHFPQREDLNQDVTRFNTINRHVAKQDKNSYYVDAFDLTFGQYRTKKMRQSLDQQAKKMTKNSNSNQVMTATLMGETHVKNSWISETDNYHPNDTGYNYMSTQLYQVMRKEQEKWLIKH</sequence>
<comment type="caution">
    <text evidence="2">The sequence shown here is derived from an EMBL/GenBank/DDBJ whole genome shotgun (WGS) entry which is preliminary data.</text>
</comment>
<organism evidence="2 3">
    <name type="scientific">Leuconostoc aquikimchii</name>
    <dbReference type="NCBI Taxonomy" id="3236804"/>
    <lineage>
        <taxon>Bacteria</taxon>
        <taxon>Bacillati</taxon>
        <taxon>Bacillota</taxon>
        <taxon>Bacilli</taxon>
        <taxon>Lactobacillales</taxon>
        <taxon>Lactobacillaceae</taxon>
        <taxon>Leuconostoc</taxon>
    </lineage>
</organism>
<dbReference type="InterPro" id="IPR051532">
    <property type="entry name" value="Ester_Hydrolysis_Enzymes"/>
</dbReference>
<dbReference type="EMBL" id="JBFPER010000001">
    <property type="protein sequence ID" value="MEX0380770.1"/>
    <property type="molecule type" value="Genomic_DNA"/>
</dbReference>
<dbReference type="Pfam" id="PF13472">
    <property type="entry name" value="Lipase_GDSL_2"/>
    <property type="match status" value="1"/>
</dbReference>
<dbReference type="InterPro" id="IPR013830">
    <property type="entry name" value="SGNH_hydro"/>
</dbReference>
<evidence type="ECO:0000259" key="1">
    <source>
        <dbReference type="Pfam" id="PF13472"/>
    </source>
</evidence>
<feature type="domain" description="SGNH hydrolase-type esterase" evidence="1">
    <location>
        <begin position="50"/>
        <end position="282"/>
    </location>
</feature>
<keyword evidence="3" id="KW-1185">Reference proteome</keyword>
<dbReference type="Proteomes" id="UP001556617">
    <property type="component" value="Unassembled WGS sequence"/>
</dbReference>
<evidence type="ECO:0000313" key="2">
    <source>
        <dbReference type="EMBL" id="MEX0380770.1"/>
    </source>
</evidence>
<dbReference type="PANTHER" id="PTHR30383">
    <property type="entry name" value="THIOESTERASE 1/PROTEASE 1/LYSOPHOSPHOLIPASE L1"/>
    <property type="match status" value="1"/>
</dbReference>
<dbReference type="CDD" id="cd04506">
    <property type="entry name" value="SGNH_hydrolase_YpmR_like"/>
    <property type="match status" value="1"/>
</dbReference>
<dbReference type="Gene3D" id="3.40.50.1110">
    <property type="entry name" value="SGNH hydrolase"/>
    <property type="match status" value="1"/>
</dbReference>
<name>A0ABV3S5U3_9LACO</name>
<evidence type="ECO:0000313" key="3">
    <source>
        <dbReference type="Proteomes" id="UP001556617"/>
    </source>
</evidence>
<dbReference type="PANTHER" id="PTHR30383:SF27">
    <property type="entry name" value="SPORE GERMINATION LIPASE LIPC"/>
    <property type="match status" value="1"/>
</dbReference>
<gene>
    <name evidence="2" type="ORF">AB3K24_05330</name>
</gene>
<dbReference type="SUPFAM" id="SSF52266">
    <property type="entry name" value="SGNH hydrolase"/>
    <property type="match status" value="1"/>
</dbReference>
<dbReference type="RefSeq" id="WP_367974159.1">
    <property type="nucleotide sequence ID" value="NZ_JBFPEQ010000001.1"/>
</dbReference>
<accession>A0ABV3S5U3</accession>